<accession>A0ABP6RHS3</accession>
<dbReference type="InterPro" id="IPR002220">
    <property type="entry name" value="DapA-like"/>
</dbReference>
<keyword evidence="5" id="KW-1185">Reference proteome</keyword>
<dbReference type="PANTHER" id="PTHR12128">
    <property type="entry name" value="DIHYDRODIPICOLINATE SYNTHASE"/>
    <property type="match status" value="1"/>
</dbReference>
<name>A0ABP6RHS3_9MICC</name>
<keyword evidence="2 3" id="KW-0456">Lyase</keyword>
<evidence type="ECO:0000313" key="4">
    <source>
        <dbReference type="EMBL" id="GAA3287098.1"/>
    </source>
</evidence>
<evidence type="ECO:0000313" key="5">
    <source>
        <dbReference type="Proteomes" id="UP001501736"/>
    </source>
</evidence>
<sequence length="302" mass="30945">MFGGLHAFPLTPMPDDVLDEPALTGLIDRLAAAGVDAITVLGSTGSYAYLTAAERARVVELAVARAGDVPVIAGVGALRTSQVLRHLADAEAAGASGALLAPMAYQPLTEAEILGLYREVAAATDLPVMVYDNPTTTHVEFSVELYGEIAALPGIAAIKIPPVPLDPESARRRVAAVRAVVPEHVQVGISGDHAALAGLQAGCEIWCSVIGGTLPDPALAITRAAQGGRWAEARAAAERLAPVWELFAACGGSLRGTVALAEQLSLVPPGSLPAPLQGPDAVARRRAAAVVDACGLGEERSR</sequence>
<proteinExistence type="inferred from homology"/>
<dbReference type="Pfam" id="PF00701">
    <property type="entry name" value="DHDPS"/>
    <property type="match status" value="1"/>
</dbReference>
<dbReference type="SUPFAM" id="SSF51569">
    <property type="entry name" value="Aldolase"/>
    <property type="match status" value="1"/>
</dbReference>
<evidence type="ECO:0000256" key="1">
    <source>
        <dbReference type="ARBA" id="ARBA00007592"/>
    </source>
</evidence>
<comment type="similarity">
    <text evidence="1 3">Belongs to the DapA family.</text>
</comment>
<dbReference type="PANTHER" id="PTHR12128:SF66">
    <property type="entry name" value="4-HYDROXY-2-OXOGLUTARATE ALDOLASE, MITOCHONDRIAL"/>
    <property type="match status" value="1"/>
</dbReference>
<dbReference type="Proteomes" id="UP001501736">
    <property type="component" value="Unassembled WGS sequence"/>
</dbReference>
<comment type="caution">
    <text evidence="4">The sequence shown here is derived from an EMBL/GenBank/DDBJ whole genome shotgun (WGS) entry which is preliminary data.</text>
</comment>
<organism evidence="4 5">
    <name type="scientific">Nesterenkonia halobia</name>
    <dbReference type="NCBI Taxonomy" id="37922"/>
    <lineage>
        <taxon>Bacteria</taxon>
        <taxon>Bacillati</taxon>
        <taxon>Actinomycetota</taxon>
        <taxon>Actinomycetes</taxon>
        <taxon>Micrococcales</taxon>
        <taxon>Micrococcaceae</taxon>
        <taxon>Nesterenkonia</taxon>
    </lineage>
</organism>
<dbReference type="SMART" id="SM01130">
    <property type="entry name" value="DHDPS"/>
    <property type="match status" value="1"/>
</dbReference>
<protein>
    <submittedName>
        <fullName evidence="4">Dihydrodipicolinate synthase family protein</fullName>
    </submittedName>
</protein>
<dbReference type="EMBL" id="BAAAYG010000010">
    <property type="protein sequence ID" value="GAA3287098.1"/>
    <property type="molecule type" value="Genomic_DNA"/>
</dbReference>
<gene>
    <name evidence="4" type="ORF">GCM10020260_23040</name>
</gene>
<dbReference type="Gene3D" id="3.20.20.70">
    <property type="entry name" value="Aldolase class I"/>
    <property type="match status" value="1"/>
</dbReference>
<evidence type="ECO:0000256" key="2">
    <source>
        <dbReference type="ARBA" id="ARBA00023239"/>
    </source>
</evidence>
<dbReference type="InterPro" id="IPR013785">
    <property type="entry name" value="Aldolase_TIM"/>
</dbReference>
<dbReference type="RefSeq" id="WP_344721500.1">
    <property type="nucleotide sequence ID" value="NZ_BAAAYG010000010.1"/>
</dbReference>
<reference evidence="5" key="1">
    <citation type="journal article" date="2019" name="Int. J. Syst. Evol. Microbiol.">
        <title>The Global Catalogue of Microorganisms (GCM) 10K type strain sequencing project: providing services to taxonomists for standard genome sequencing and annotation.</title>
        <authorList>
            <consortium name="The Broad Institute Genomics Platform"/>
            <consortium name="The Broad Institute Genome Sequencing Center for Infectious Disease"/>
            <person name="Wu L."/>
            <person name="Ma J."/>
        </authorList>
    </citation>
    <scope>NUCLEOTIDE SEQUENCE [LARGE SCALE GENOMIC DNA]</scope>
    <source>
        <strain evidence="5">JCM 11483</strain>
    </source>
</reference>
<dbReference type="CDD" id="cd00408">
    <property type="entry name" value="DHDPS-like"/>
    <property type="match status" value="1"/>
</dbReference>
<dbReference type="PIRSF" id="PIRSF001365">
    <property type="entry name" value="DHDPS"/>
    <property type="match status" value="1"/>
</dbReference>
<dbReference type="PRINTS" id="PR00146">
    <property type="entry name" value="DHPICSNTHASE"/>
</dbReference>
<evidence type="ECO:0000256" key="3">
    <source>
        <dbReference type="PIRNR" id="PIRNR001365"/>
    </source>
</evidence>